<accession>A0A8I2H0W3</accession>
<dbReference type="AlphaFoldDB" id="A0A8I2H0W3"/>
<sequence>MIISRAASLQRSASACREPRGECFGQSVPERRKAPQNQGVGRCKPADRSVKDTAYRQESPSRPVQVLRQGSILPNPIHRFD</sequence>
<feature type="compositionally biased region" description="Basic and acidic residues" evidence="1">
    <location>
        <begin position="44"/>
        <end position="55"/>
    </location>
</feature>
<dbReference type="Proteomes" id="UP000662259">
    <property type="component" value="Unassembled WGS sequence"/>
</dbReference>
<organism evidence="2 3">
    <name type="scientific">Rhizobium leguminosarum bv. viciae</name>
    <dbReference type="NCBI Taxonomy" id="387"/>
    <lineage>
        <taxon>Bacteria</taxon>
        <taxon>Pseudomonadati</taxon>
        <taxon>Pseudomonadota</taxon>
        <taxon>Alphaproteobacteria</taxon>
        <taxon>Hyphomicrobiales</taxon>
        <taxon>Rhizobiaceae</taxon>
        <taxon>Rhizobium/Agrobacterium group</taxon>
        <taxon>Rhizobium</taxon>
    </lineage>
</organism>
<comment type="caution">
    <text evidence="2">The sequence shown here is derived from an EMBL/GenBank/DDBJ whole genome shotgun (WGS) entry which is preliminary data.</text>
</comment>
<feature type="region of interest" description="Disordered" evidence="1">
    <location>
        <begin position="1"/>
        <end position="81"/>
    </location>
</feature>
<protein>
    <submittedName>
        <fullName evidence="2">Uncharacterized protein</fullName>
    </submittedName>
</protein>
<evidence type="ECO:0000256" key="1">
    <source>
        <dbReference type="SAM" id="MobiDB-lite"/>
    </source>
</evidence>
<reference evidence="2" key="1">
    <citation type="submission" date="2019-10" db="EMBL/GenBank/DDBJ databases">
        <title>Rhizobium leguminosarum symbiovar viciae collection.</title>
        <authorList>
            <person name="Boivin S."/>
            <person name="Lepetit M."/>
        </authorList>
    </citation>
    <scope>NUCLEOTIDE SEQUENCE</scope>
    <source>
        <strain evidence="2">L143</strain>
    </source>
</reference>
<dbReference type="EMBL" id="WIEZ01000048">
    <property type="protein sequence ID" value="NKM50365.1"/>
    <property type="molecule type" value="Genomic_DNA"/>
</dbReference>
<evidence type="ECO:0000313" key="2">
    <source>
        <dbReference type="EMBL" id="NKM50365.1"/>
    </source>
</evidence>
<proteinExistence type="predicted"/>
<gene>
    <name evidence="2" type="ORF">GFL91_36810</name>
</gene>
<feature type="compositionally biased region" description="Low complexity" evidence="1">
    <location>
        <begin position="1"/>
        <end position="16"/>
    </location>
</feature>
<name>A0A8I2H0W3_RHILV</name>
<evidence type="ECO:0000313" key="3">
    <source>
        <dbReference type="Proteomes" id="UP000662259"/>
    </source>
</evidence>